<organism evidence="7 8">
    <name type="scientific">Chenggangzhangella methanolivorans</name>
    <dbReference type="NCBI Taxonomy" id="1437009"/>
    <lineage>
        <taxon>Bacteria</taxon>
        <taxon>Pseudomonadati</taxon>
        <taxon>Pseudomonadota</taxon>
        <taxon>Alphaproteobacteria</taxon>
        <taxon>Hyphomicrobiales</taxon>
        <taxon>Methylopilaceae</taxon>
        <taxon>Chenggangzhangella</taxon>
    </lineage>
</organism>
<dbReference type="PANTHER" id="PTHR12812:SF0">
    <property type="entry name" value="HEPARAN-SULFATE 6-O-SULFOTRANSFERASE"/>
    <property type="match status" value="1"/>
</dbReference>
<evidence type="ECO:0000256" key="5">
    <source>
        <dbReference type="ARBA" id="ARBA00023136"/>
    </source>
</evidence>
<proteinExistence type="predicted"/>
<evidence type="ECO:0000256" key="3">
    <source>
        <dbReference type="ARBA" id="ARBA00022692"/>
    </source>
</evidence>
<dbReference type="InterPro" id="IPR027417">
    <property type="entry name" value="P-loop_NTPase"/>
</dbReference>
<evidence type="ECO:0000256" key="6">
    <source>
        <dbReference type="ARBA" id="ARBA00023180"/>
    </source>
</evidence>
<comment type="subcellular location">
    <subcellularLocation>
        <location evidence="1">Membrane</location>
        <topology evidence="1">Single-pass membrane protein</topology>
    </subcellularLocation>
</comment>
<dbReference type="GO" id="GO:0017095">
    <property type="term" value="F:heparan sulfate 6-sulfotransferase activity"/>
    <property type="evidence" value="ECO:0007669"/>
    <property type="project" value="TreeGrafter"/>
</dbReference>
<protein>
    <recommendedName>
        <fullName evidence="9">Sulfotransferase family protein</fullName>
    </recommendedName>
</protein>
<evidence type="ECO:0008006" key="9">
    <source>
        <dbReference type="Google" id="ProtNLM"/>
    </source>
</evidence>
<evidence type="ECO:0000256" key="4">
    <source>
        <dbReference type="ARBA" id="ARBA00022989"/>
    </source>
</evidence>
<sequence length="236" mass="26265">MIFSIHIPKTAGTSFRHALEARYGDGLALYYGVLDPKTTDGLRVRREELAEAAARLPERGFEVLHGHFHAAHVAPLVESPSQVWTWLRDPVERTLSHYEFYRQEPLELKALADRVKSGDVGLGAFARTKEIQEIQSRFLKGLALSELGFVGISEHFELGLSLLFGEDAPQLKRRYNTTDRDDPVPDGKRDRIAAANIRDMQLYAEALRLFVARVAAGKAAAPTRPGLVGRLLRPAG</sequence>
<dbReference type="RefSeq" id="WP_261401354.1">
    <property type="nucleotide sequence ID" value="NZ_CP081869.1"/>
</dbReference>
<dbReference type="Gene3D" id="3.40.50.300">
    <property type="entry name" value="P-loop containing nucleotide triphosphate hydrolases"/>
    <property type="match status" value="1"/>
</dbReference>
<keyword evidence="6" id="KW-0325">Glycoprotein</keyword>
<keyword evidence="3" id="KW-0812">Transmembrane</keyword>
<dbReference type="EMBL" id="CP081869">
    <property type="protein sequence ID" value="QZN98432.1"/>
    <property type="molecule type" value="Genomic_DNA"/>
</dbReference>
<keyword evidence="2" id="KW-0808">Transferase</keyword>
<name>A0A9E6R588_9HYPH</name>
<dbReference type="InterPro" id="IPR010635">
    <property type="entry name" value="Heparan_SO4-6-sulfoTrfase"/>
</dbReference>
<evidence type="ECO:0000256" key="2">
    <source>
        <dbReference type="ARBA" id="ARBA00022679"/>
    </source>
</evidence>
<keyword evidence="4" id="KW-1133">Transmembrane helix</keyword>
<evidence type="ECO:0000313" key="7">
    <source>
        <dbReference type="EMBL" id="QZN98432.1"/>
    </source>
</evidence>
<dbReference type="KEGG" id="cmet:K6K41_15235"/>
<gene>
    <name evidence="7" type="ORF">K6K41_15235</name>
</gene>
<dbReference type="PANTHER" id="PTHR12812">
    <property type="entry name" value="HEPARAN SULFATE 6-O-SULFOTRANSFERASE 3"/>
    <property type="match status" value="1"/>
</dbReference>
<accession>A0A9E6R588</accession>
<reference evidence="7" key="1">
    <citation type="submission" date="2021-08" db="EMBL/GenBank/DDBJ databases">
        <authorList>
            <person name="Zhang H."/>
            <person name="Xu M."/>
            <person name="Yu Z."/>
            <person name="Yang L."/>
            <person name="Cai Y."/>
        </authorList>
    </citation>
    <scope>NUCLEOTIDE SEQUENCE</scope>
    <source>
        <strain evidence="7">CHL1</strain>
    </source>
</reference>
<dbReference type="AlphaFoldDB" id="A0A9E6R588"/>
<dbReference type="Proteomes" id="UP000825701">
    <property type="component" value="Chromosome"/>
</dbReference>
<dbReference type="GO" id="GO:0016020">
    <property type="term" value="C:membrane"/>
    <property type="evidence" value="ECO:0007669"/>
    <property type="project" value="UniProtKB-SubCell"/>
</dbReference>
<keyword evidence="5" id="KW-0472">Membrane</keyword>
<dbReference type="SUPFAM" id="SSF52540">
    <property type="entry name" value="P-loop containing nucleoside triphosphate hydrolases"/>
    <property type="match status" value="1"/>
</dbReference>
<keyword evidence="8" id="KW-1185">Reference proteome</keyword>
<evidence type="ECO:0000313" key="8">
    <source>
        <dbReference type="Proteomes" id="UP000825701"/>
    </source>
</evidence>
<evidence type="ECO:0000256" key="1">
    <source>
        <dbReference type="ARBA" id="ARBA00004167"/>
    </source>
</evidence>